<sequence>MRGTAATAALAAAAGSLSFGAWQAEQAHAADDAVEEAPSLCNGCSSKCGLVATTVGGRLWTLRGSDVHPYAKGHICGRGHGLAQMAYSDERLTSPMRRTESGEFEPVSWDDAFAEIGQKVKEIIAANGPESLAIIQDPRPSGKYYSKRFMNALGSPNVYAHSSSCNLSKESAYTYTIGASNYSTDFGNAKMVMFIGRSYGDGIRPSSVASLAAAAEAGTRIVSVDPRLNNSGIFSDDWVPINPGTDLAFLMAMCNVLIEEDLYDHEFVEQNTVGFEEFAAQAKECTPAWAETITDVPAERIEELARAMAAAAPAASIEAGWRAVIGCAYKNSFDTARAATAVNALLGCWGQKGGALLTSSPKAGKLDDARFDDPPKPEAKAIGAKEYPLALASAGTNVAALEAALDGRLKGMFFYNSNAAKGYAQPKAWTEALGKLDLVVTIDVQMSETALQSDYVLPECTYLERLELPEWIGGKKHFVGMRTRVLEPIHPETKACDEIFNGLAEACGVGEYFQFTAEELAAAQLKTVGVDIETIKKEGTVELADPKFAYGTPTFKTASGKFEFKTDAVGEAGLNPVIGYVERKVTPKVGEFYIVGGKQGIHSHTMTQNIAALNAISRQYNMERLWMSAKDAESLGIADGDTVELSSSEHTGTVAVRVTQRMKPGVLFLPTHYGGDSPYQTRAYQYGVALTDFIPFDTEPGVGSMMSQEVAVTVTKVEA</sequence>
<dbReference type="PANTHER" id="PTHR43742:SF9">
    <property type="entry name" value="TETRATHIONATE REDUCTASE SUBUNIT A"/>
    <property type="match status" value="1"/>
</dbReference>
<evidence type="ECO:0000256" key="3">
    <source>
        <dbReference type="ARBA" id="ARBA00022485"/>
    </source>
</evidence>
<gene>
    <name evidence="12" type="ORF">CE91St30_28640</name>
</gene>
<feature type="domain" description="4Fe-4S Mo/W bis-MGD-type" evidence="11">
    <location>
        <begin position="34"/>
        <end position="90"/>
    </location>
</feature>
<dbReference type="SMART" id="SM00926">
    <property type="entry name" value="Molybdop_Fe4S4"/>
    <property type="match status" value="1"/>
</dbReference>
<dbReference type="InterPro" id="IPR006963">
    <property type="entry name" value="Mopterin_OxRdtase_4Fe-4S_dom"/>
</dbReference>
<evidence type="ECO:0000259" key="11">
    <source>
        <dbReference type="PROSITE" id="PS51669"/>
    </source>
</evidence>
<dbReference type="InterPro" id="IPR006656">
    <property type="entry name" value="Mopterin_OxRdtase"/>
</dbReference>
<reference evidence="12 13" key="1">
    <citation type="submission" date="2022-01" db="EMBL/GenBank/DDBJ databases">
        <title>Novel bile acid biosynthetic pathways are enriched in the microbiome of centenarians.</title>
        <authorList>
            <person name="Sato Y."/>
            <person name="Atarashi K."/>
            <person name="Plichta R.D."/>
            <person name="Arai Y."/>
            <person name="Sasajima S."/>
            <person name="Kearney M.S."/>
            <person name="Suda W."/>
            <person name="Takeshita K."/>
            <person name="Sasaki T."/>
            <person name="Okamoto S."/>
            <person name="Skelly N.A."/>
            <person name="Okamura Y."/>
            <person name="Vlamakis H."/>
            <person name="Li Y."/>
            <person name="Tanoue T."/>
            <person name="Takei H."/>
            <person name="Nittono H."/>
            <person name="Narushima S."/>
            <person name="Irie J."/>
            <person name="Itoh H."/>
            <person name="Moriya K."/>
            <person name="Sugiura Y."/>
            <person name="Suematsu M."/>
            <person name="Moritoki N."/>
            <person name="Shibata S."/>
            <person name="Littman R.D."/>
            <person name="Fischbach A.M."/>
            <person name="Uwamino Y."/>
            <person name="Inoue T."/>
            <person name="Honda A."/>
            <person name="Hattori M."/>
            <person name="Murai T."/>
            <person name="Xavier J.R."/>
            <person name="Hirose N."/>
            <person name="Honda K."/>
        </authorList>
    </citation>
    <scope>NUCLEOTIDE SEQUENCE [LARGE SCALE GENOMIC DNA]</scope>
    <source>
        <strain evidence="12 13">CE91-St30</strain>
    </source>
</reference>
<dbReference type="PANTHER" id="PTHR43742">
    <property type="entry name" value="TRIMETHYLAMINE-N-OXIDE REDUCTASE"/>
    <property type="match status" value="1"/>
</dbReference>
<dbReference type="InterPro" id="IPR009010">
    <property type="entry name" value="Asp_de-COase-like_dom_sf"/>
</dbReference>
<keyword evidence="6 10" id="KW-0732">Signal</keyword>
<comment type="cofactor">
    <cofactor evidence="1">
        <name>Mo-bis(molybdopterin guanine dinucleotide)</name>
        <dbReference type="ChEBI" id="CHEBI:60539"/>
    </cofactor>
</comment>
<keyword evidence="3" id="KW-0004">4Fe-4S</keyword>
<evidence type="ECO:0000256" key="7">
    <source>
        <dbReference type="ARBA" id="ARBA00023002"/>
    </source>
</evidence>
<dbReference type="Gene3D" id="3.30.2070.10">
    <property type="entry name" value="Formate dehydrogenase/DMSO reductase"/>
    <property type="match status" value="1"/>
</dbReference>
<keyword evidence="7" id="KW-0560">Oxidoreductase</keyword>
<keyword evidence="5" id="KW-0479">Metal-binding</keyword>
<dbReference type="Gene3D" id="3.40.50.740">
    <property type="match status" value="1"/>
</dbReference>
<evidence type="ECO:0000256" key="10">
    <source>
        <dbReference type="SAM" id="SignalP"/>
    </source>
</evidence>
<dbReference type="SUPFAM" id="SSF53706">
    <property type="entry name" value="Formate dehydrogenase/DMSO reductase, domains 1-3"/>
    <property type="match status" value="1"/>
</dbReference>
<dbReference type="Pfam" id="PF04879">
    <property type="entry name" value="Molybdop_Fe4S4"/>
    <property type="match status" value="1"/>
</dbReference>
<dbReference type="EMBL" id="AP025564">
    <property type="protein sequence ID" value="BDE97531.1"/>
    <property type="molecule type" value="Genomic_DNA"/>
</dbReference>
<dbReference type="PROSITE" id="PS51669">
    <property type="entry name" value="4FE4S_MOW_BIS_MGD"/>
    <property type="match status" value="1"/>
</dbReference>
<accession>A0ABM7WM88</accession>
<keyword evidence="9" id="KW-0411">Iron-sulfur</keyword>
<dbReference type="Gene3D" id="2.20.25.90">
    <property type="entry name" value="ADC-like domains"/>
    <property type="match status" value="1"/>
</dbReference>
<dbReference type="InterPro" id="IPR006655">
    <property type="entry name" value="Mopterin_OxRdtase_prok_CS"/>
</dbReference>
<dbReference type="PROSITE" id="PS00490">
    <property type="entry name" value="MOLYBDOPTERIN_PROK_2"/>
    <property type="match status" value="1"/>
</dbReference>
<dbReference type="Gene3D" id="2.40.40.20">
    <property type="match status" value="1"/>
</dbReference>
<feature type="chain" id="PRO_5045983182" evidence="10">
    <location>
        <begin position="30"/>
        <end position="719"/>
    </location>
</feature>
<proteinExistence type="inferred from homology"/>
<evidence type="ECO:0000256" key="2">
    <source>
        <dbReference type="ARBA" id="ARBA00010312"/>
    </source>
</evidence>
<dbReference type="InterPro" id="IPR050612">
    <property type="entry name" value="Prok_Mopterin_Oxidored"/>
</dbReference>
<dbReference type="Gene3D" id="3.40.228.10">
    <property type="entry name" value="Dimethylsulfoxide Reductase, domain 2"/>
    <property type="match status" value="1"/>
</dbReference>
<comment type="similarity">
    <text evidence="2">Belongs to the prokaryotic molybdopterin-containing oxidoreductase family.</text>
</comment>
<name>A0ABM7WM88_9ACTN</name>
<evidence type="ECO:0000256" key="6">
    <source>
        <dbReference type="ARBA" id="ARBA00022729"/>
    </source>
</evidence>
<evidence type="ECO:0000313" key="13">
    <source>
        <dbReference type="Proteomes" id="UP001320544"/>
    </source>
</evidence>
<evidence type="ECO:0000256" key="8">
    <source>
        <dbReference type="ARBA" id="ARBA00023004"/>
    </source>
</evidence>
<evidence type="ECO:0000313" key="12">
    <source>
        <dbReference type="EMBL" id="BDE97531.1"/>
    </source>
</evidence>
<protein>
    <submittedName>
        <fullName evidence="12">Formate dehydrogenase</fullName>
    </submittedName>
</protein>
<keyword evidence="13" id="KW-1185">Reference proteome</keyword>
<evidence type="ECO:0000256" key="1">
    <source>
        <dbReference type="ARBA" id="ARBA00001942"/>
    </source>
</evidence>
<dbReference type="InterPro" id="IPR006657">
    <property type="entry name" value="MoPterin_dinucl-bd_dom"/>
</dbReference>
<dbReference type="SUPFAM" id="SSF50692">
    <property type="entry name" value="ADC-like"/>
    <property type="match status" value="1"/>
</dbReference>
<dbReference type="Proteomes" id="UP001320544">
    <property type="component" value="Chromosome"/>
</dbReference>
<feature type="signal peptide" evidence="10">
    <location>
        <begin position="1"/>
        <end position="29"/>
    </location>
</feature>
<dbReference type="Pfam" id="PF00384">
    <property type="entry name" value="Molybdopterin"/>
    <property type="match status" value="1"/>
</dbReference>
<organism evidence="12 13">
    <name type="scientific">Raoultibacter timonensis</name>
    <dbReference type="NCBI Taxonomy" id="1907662"/>
    <lineage>
        <taxon>Bacteria</taxon>
        <taxon>Bacillati</taxon>
        <taxon>Actinomycetota</taxon>
        <taxon>Coriobacteriia</taxon>
        <taxon>Eggerthellales</taxon>
        <taxon>Eggerthellaceae</taxon>
        <taxon>Raoultibacter</taxon>
    </lineage>
</organism>
<keyword evidence="8" id="KW-0408">Iron</keyword>
<evidence type="ECO:0000256" key="9">
    <source>
        <dbReference type="ARBA" id="ARBA00023014"/>
    </source>
</evidence>
<dbReference type="Pfam" id="PF01568">
    <property type="entry name" value="Molydop_binding"/>
    <property type="match status" value="1"/>
</dbReference>
<evidence type="ECO:0000256" key="4">
    <source>
        <dbReference type="ARBA" id="ARBA00022505"/>
    </source>
</evidence>
<evidence type="ECO:0000256" key="5">
    <source>
        <dbReference type="ARBA" id="ARBA00022723"/>
    </source>
</evidence>
<keyword evidence="4" id="KW-0500">Molybdenum</keyword>